<organism evidence="2 3">
    <name type="scientific">Vicingus serpentipes</name>
    <dbReference type="NCBI Taxonomy" id="1926625"/>
    <lineage>
        <taxon>Bacteria</taxon>
        <taxon>Pseudomonadati</taxon>
        <taxon>Bacteroidota</taxon>
        <taxon>Flavobacteriia</taxon>
        <taxon>Flavobacteriales</taxon>
        <taxon>Vicingaceae</taxon>
        <taxon>Vicingus</taxon>
    </lineage>
</organism>
<dbReference type="AlphaFoldDB" id="A0A5C6RRR4"/>
<dbReference type="Proteomes" id="UP000321721">
    <property type="component" value="Unassembled WGS sequence"/>
</dbReference>
<evidence type="ECO:0000256" key="1">
    <source>
        <dbReference type="SAM" id="Coils"/>
    </source>
</evidence>
<evidence type="ECO:0000313" key="2">
    <source>
        <dbReference type="EMBL" id="TXB64857.1"/>
    </source>
</evidence>
<keyword evidence="3" id="KW-1185">Reference proteome</keyword>
<accession>A0A5C6RRR4</accession>
<name>A0A5C6RRR4_9FLAO</name>
<feature type="coiled-coil region" evidence="1">
    <location>
        <begin position="578"/>
        <end position="605"/>
    </location>
</feature>
<evidence type="ECO:0000313" key="3">
    <source>
        <dbReference type="Proteomes" id="UP000321721"/>
    </source>
</evidence>
<protein>
    <submittedName>
        <fullName evidence="2">Uncharacterized protein</fullName>
    </submittedName>
</protein>
<sequence>MKKQHTFHIPVMGIGFTIDTPLKVAPYGISSVLSLGDDKLADRMRAHYCNKLNIPFVEVPKDDADGRANRITMYLNLMNEMVKNKFQEIKNASFEKGSELTKYFEMLPDFNDLKKEYNRMKNESDSSVIEKIQHWLKENMTPGSIDVNIMTKLDRANFTKTGEQLPQHMNDAHAALRGFANSDVNAGVVLSAGLSPRLYSYISNFDGFFPDENEQLAKKVILKVSDYRSALVQGKFLAKKGIWVTEYRIESGLNCGGHAFATDGFLMGPILEEFRLHREELIEQVHEILNDALEGLGRKRLSKPLELLVTAQGGVGTAEEHEFLMEHYKMDAVGWGTPFLLVPEAVNIDGDSFKILSEATEEDLYLSDISPIGVPFNSVKGNTKDILKEEKISEGKPGSPCPSQFLKIYNTEFTEKPICLASRQYQKLKIAELDAKGVNPEEYKKQYDKITVKSCICAGLVMTAYTENNLLRKSDGEGISICPGPNMAYFSKKSTLKEMVDHIYGRINVLNDSYRPHMFIKEFNMYINYLKNKIEETKPNLTIKQKKQLVLFIQNLEKGNEYYDSLFTDVKEYFTDAKSSIKKELAATKEVLAELNAEIENLSIATPVTQ</sequence>
<gene>
    <name evidence="2" type="ORF">FRY74_08920</name>
</gene>
<proteinExistence type="predicted"/>
<dbReference type="OrthoDB" id="9811599at2"/>
<comment type="caution">
    <text evidence="2">The sequence shown here is derived from an EMBL/GenBank/DDBJ whole genome shotgun (WGS) entry which is preliminary data.</text>
</comment>
<reference evidence="2 3" key="1">
    <citation type="submission" date="2019-08" db="EMBL/GenBank/DDBJ databases">
        <title>Genome of Vicingus serpentipes NCIMB 15042.</title>
        <authorList>
            <person name="Bowman J.P."/>
        </authorList>
    </citation>
    <scope>NUCLEOTIDE SEQUENCE [LARGE SCALE GENOMIC DNA]</scope>
    <source>
        <strain evidence="2 3">NCIMB 15042</strain>
    </source>
</reference>
<keyword evidence="1" id="KW-0175">Coiled coil</keyword>
<dbReference type="EMBL" id="VOOS01000004">
    <property type="protein sequence ID" value="TXB64857.1"/>
    <property type="molecule type" value="Genomic_DNA"/>
</dbReference>